<dbReference type="Gene3D" id="3.40.50.1820">
    <property type="entry name" value="alpha/beta hydrolase"/>
    <property type="match status" value="1"/>
</dbReference>
<dbReference type="PANTHER" id="PTHR33428:SF14">
    <property type="entry name" value="CARBOXYLESTERASE TYPE B DOMAIN-CONTAINING PROTEIN"/>
    <property type="match status" value="1"/>
</dbReference>
<protein>
    <submittedName>
        <fullName evidence="2">Alpha/beta hydrolase family protein</fullName>
    </submittedName>
</protein>
<dbReference type="EMBL" id="FOIQ01000005">
    <property type="protein sequence ID" value="SEW20706.1"/>
    <property type="molecule type" value="Genomic_DNA"/>
</dbReference>
<dbReference type="Proteomes" id="UP000199373">
    <property type="component" value="Unassembled WGS sequence"/>
</dbReference>
<sequence length="353" mass="39076">MRKLFMTAMMVAASVSLTNAQTTQRQVVEEGGTGPFKSEVVGDASCPGFTVYRPQNLKEVVAQNGALPVIVYANGACFNNNVEMRLLLSEVASYGYVAAAIGPYDEEDVMAQWRGVLKSAYPETKGEVIMANGEKILPLTPEEIKARQEQQAKQREQALKAMKKGKKGKQQPTVPVFSTYPKMLLEVLDWLSAQNAAKGSEYYHCLDLQHVAAMGQSCGGAQVLGVAYDPRIKTCVMLNSGIGDMEMMGSTKEMLNNLHQPMFYMIGGPGDIAYANAQKDYERIADNIPVVMLNSKDGHSGTYYEKYGGNYAKAVVKWLDWQLKSQVGQSALFLDDEYLKLRFPEWQGVRKNF</sequence>
<reference evidence="2 3" key="1">
    <citation type="submission" date="2016-10" db="EMBL/GenBank/DDBJ databases">
        <authorList>
            <person name="de Groot N.N."/>
        </authorList>
    </citation>
    <scope>NUCLEOTIDE SEQUENCE [LARGE SCALE GENOMIC DNA]</scope>
    <source>
        <strain evidence="2 3">TC2-24</strain>
    </source>
</reference>
<evidence type="ECO:0000313" key="2">
    <source>
        <dbReference type="EMBL" id="SEW20706.1"/>
    </source>
</evidence>
<keyword evidence="1" id="KW-0732">Signal</keyword>
<keyword evidence="3" id="KW-1185">Reference proteome</keyword>
<organism evidence="2 3">
    <name type="scientific">Prevotella aff. ruminicola Tc2-24</name>
    <dbReference type="NCBI Taxonomy" id="81582"/>
    <lineage>
        <taxon>Bacteria</taxon>
        <taxon>Pseudomonadati</taxon>
        <taxon>Bacteroidota</taxon>
        <taxon>Bacteroidia</taxon>
        <taxon>Bacteroidales</taxon>
        <taxon>Prevotellaceae</taxon>
        <taxon>Prevotella</taxon>
    </lineage>
</organism>
<feature type="chain" id="PRO_5011692485" evidence="1">
    <location>
        <begin position="21"/>
        <end position="353"/>
    </location>
</feature>
<proteinExistence type="predicted"/>
<evidence type="ECO:0000256" key="1">
    <source>
        <dbReference type="SAM" id="SignalP"/>
    </source>
</evidence>
<name>A0A1I0Q169_9BACT</name>
<dbReference type="RefSeq" id="WP_091916495.1">
    <property type="nucleotide sequence ID" value="NZ_FOIQ01000005.1"/>
</dbReference>
<dbReference type="SUPFAM" id="SSF53474">
    <property type="entry name" value="alpha/beta-Hydrolases"/>
    <property type="match status" value="1"/>
</dbReference>
<evidence type="ECO:0000313" key="3">
    <source>
        <dbReference type="Proteomes" id="UP000199373"/>
    </source>
</evidence>
<gene>
    <name evidence="2" type="ORF">SAMN04487850_2140</name>
</gene>
<accession>A0A1I0Q169</accession>
<dbReference type="AlphaFoldDB" id="A0A1I0Q169"/>
<dbReference type="PANTHER" id="PTHR33428">
    <property type="entry name" value="CHLOROPHYLLASE-2, CHLOROPLASTIC"/>
    <property type="match status" value="1"/>
</dbReference>
<keyword evidence="2" id="KW-0378">Hydrolase</keyword>
<dbReference type="Pfam" id="PF03403">
    <property type="entry name" value="PAF-AH_p_II"/>
    <property type="match status" value="1"/>
</dbReference>
<dbReference type="InterPro" id="IPR029058">
    <property type="entry name" value="AB_hydrolase_fold"/>
</dbReference>
<dbReference type="GO" id="GO:0016787">
    <property type="term" value="F:hydrolase activity"/>
    <property type="evidence" value="ECO:0007669"/>
    <property type="project" value="UniProtKB-KW"/>
</dbReference>
<feature type="signal peptide" evidence="1">
    <location>
        <begin position="1"/>
        <end position="20"/>
    </location>
</feature>